<reference evidence="2" key="1">
    <citation type="submission" date="2023-07" db="EMBL/GenBank/DDBJ databases">
        <authorList>
            <person name="Kim M."/>
        </authorList>
    </citation>
    <scope>NUCLEOTIDE SEQUENCE</scope>
    <source>
        <strain evidence="2">BIUV-7</strain>
    </source>
</reference>
<evidence type="ECO:0000313" key="2">
    <source>
        <dbReference type="EMBL" id="MDO6413617.1"/>
    </source>
</evidence>
<keyword evidence="1" id="KW-0812">Transmembrane</keyword>
<gene>
    <name evidence="2" type="ORF">Q4F19_04400</name>
</gene>
<keyword evidence="1" id="KW-0472">Membrane</keyword>
<proteinExistence type="predicted"/>
<dbReference type="Proteomes" id="UP001169764">
    <property type="component" value="Unassembled WGS sequence"/>
</dbReference>
<name>A0ABT8Y5L3_9SPHN</name>
<dbReference type="EMBL" id="JAUOTP010000002">
    <property type="protein sequence ID" value="MDO6413617.1"/>
    <property type="molecule type" value="Genomic_DNA"/>
</dbReference>
<keyword evidence="3" id="KW-1185">Reference proteome</keyword>
<evidence type="ECO:0000313" key="3">
    <source>
        <dbReference type="Proteomes" id="UP001169764"/>
    </source>
</evidence>
<protein>
    <submittedName>
        <fullName evidence="2">Uncharacterized protein</fullName>
    </submittedName>
</protein>
<evidence type="ECO:0000256" key="1">
    <source>
        <dbReference type="SAM" id="Phobius"/>
    </source>
</evidence>
<keyword evidence="1" id="KW-1133">Transmembrane helix</keyword>
<feature type="transmembrane region" description="Helical" evidence="1">
    <location>
        <begin position="31"/>
        <end position="53"/>
    </location>
</feature>
<organism evidence="2 3">
    <name type="scientific">Sphingomonas natans</name>
    <dbReference type="NCBI Taxonomy" id="3063330"/>
    <lineage>
        <taxon>Bacteria</taxon>
        <taxon>Pseudomonadati</taxon>
        <taxon>Pseudomonadota</taxon>
        <taxon>Alphaproteobacteria</taxon>
        <taxon>Sphingomonadales</taxon>
        <taxon>Sphingomonadaceae</taxon>
        <taxon>Sphingomonas</taxon>
    </lineage>
</organism>
<accession>A0ABT8Y5L3</accession>
<sequence length="166" mass="17387">MTPSASLVDRVVARFRSLRAREATIGARRHAAAWQILLVAGLAAAIITGGALWQAAAARAETHALLAQSEAVARDRERVAALAKTLALPPLDATLAALRAHLPPDVRLAEAARDEDGGLEIAIDAPDPDALRAALAADAWLAGFRERGQAARDDGTIRVRLAGKAE</sequence>
<comment type="caution">
    <text evidence="2">The sequence shown here is derived from an EMBL/GenBank/DDBJ whole genome shotgun (WGS) entry which is preliminary data.</text>
</comment>